<evidence type="ECO:0000256" key="1">
    <source>
        <dbReference type="SAM" id="Phobius"/>
    </source>
</evidence>
<dbReference type="EMBL" id="GG662304">
    <property type="protein sequence ID" value="EAR81879.1"/>
    <property type="molecule type" value="Genomic_DNA"/>
</dbReference>
<feature type="transmembrane region" description="Helical" evidence="1">
    <location>
        <begin position="335"/>
        <end position="353"/>
    </location>
</feature>
<organism evidence="2 3">
    <name type="scientific">Tetrahymena thermophila (strain SB210)</name>
    <dbReference type="NCBI Taxonomy" id="312017"/>
    <lineage>
        <taxon>Eukaryota</taxon>
        <taxon>Sar</taxon>
        <taxon>Alveolata</taxon>
        <taxon>Ciliophora</taxon>
        <taxon>Intramacronucleata</taxon>
        <taxon>Oligohymenophorea</taxon>
        <taxon>Hymenostomatida</taxon>
        <taxon>Tetrahymenina</taxon>
        <taxon>Tetrahymenidae</taxon>
        <taxon>Tetrahymena</taxon>
    </lineage>
</organism>
<feature type="transmembrane region" description="Helical" evidence="1">
    <location>
        <begin position="302"/>
        <end position="323"/>
    </location>
</feature>
<dbReference type="SUPFAM" id="SSF103473">
    <property type="entry name" value="MFS general substrate transporter"/>
    <property type="match status" value="1"/>
</dbReference>
<sequence>MNLKKLFFQTNKKQLAALITICIVYGIHGTVFNSIPFMFYRPDIICTKSDGVQYKCTEEEMCKLRKQDSSFQYHFEPYNDILSIPIEYDLFCDRKVMEASMQTLSTIGQLCGFILSFVWNVPTQKKFKVILITLYTEAFCLISLMLFDSLFFVNFALFAQNFCFSYFYAILFVFASEYFCDTIADAAPILTNFLWAFTMIIYITYAYFNVYWRTHLSQFSGIPLLIMTCIFHYYCSKAPKRFEGGDGYTFNDSLIAAEESQQQGGNGHTIKQEPRQEGVSVIQELLERMREIKSDKQQFKNLIVYMVCNAGCYVSYFGVYLAMNRLEGNLYVNSSVSTMFELSGGISAALLVSRFKHKQILFYTYVLIGFSYLSCLFFQNSQTLENFGVLGLILSLLPIIVSKATHEMLFPIFILYLPKLLKQKYHQFAFAAANLIGVLTMNVLPFYQYFMEMYQLNQFVGYGLFMFVVVFQIGKIVELDYESHLRVKESSMFKKNSNSSENNHVNIQMENIVTLSK</sequence>
<feature type="transmembrane region" description="Helical" evidence="1">
    <location>
        <begin position="360"/>
        <end position="379"/>
    </location>
</feature>
<dbReference type="Proteomes" id="UP000009168">
    <property type="component" value="Unassembled WGS sequence"/>
</dbReference>
<name>Q229B4_TETTS</name>
<feature type="transmembrane region" description="Helical" evidence="1">
    <location>
        <begin position="15"/>
        <end position="35"/>
    </location>
</feature>
<keyword evidence="1" id="KW-0472">Membrane</keyword>
<accession>Q229B4</accession>
<gene>
    <name evidence="2" type="ORF">TTHERM_01444880</name>
</gene>
<dbReference type="HOGENOM" id="CLU_527355_0_0_1"/>
<keyword evidence="1" id="KW-0812">Transmembrane</keyword>
<dbReference type="OrthoDB" id="5296287at2759"/>
<keyword evidence="1" id="KW-1133">Transmembrane helix</keyword>
<dbReference type="InParanoid" id="Q229B4"/>
<feature type="transmembrane region" description="Helical" evidence="1">
    <location>
        <begin position="129"/>
        <end position="147"/>
    </location>
</feature>
<evidence type="ECO:0000313" key="2">
    <source>
        <dbReference type="EMBL" id="EAR81879.1"/>
    </source>
</evidence>
<dbReference type="RefSeq" id="XP_001029542.1">
    <property type="nucleotide sequence ID" value="XM_001029542.1"/>
</dbReference>
<dbReference type="InterPro" id="IPR036259">
    <property type="entry name" value="MFS_trans_sf"/>
</dbReference>
<dbReference type="AlphaFoldDB" id="Q229B4"/>
<dbReference type="OMA" id="SKATHEM"/>
<reference evidence="3" key="1">
    <citation type="journal article" date="2006" name="PLoS Biol.">
        <title>Macronuclear genome sequence of the ciliate Tetrahymena thermophila, a model eukaryote.</title>
        <authorList>
            <person name="Eisen J.A."/>
            <person name="Coyne R.S."/>
            <person name="Wu M."/>
            <person name="Wu D."/>
            <person name="Thiagarajan M."/>
            <person name="Wortman J.R."/>
            <person name="Badger J.H."/>
            <person name="Ren Q."/>
            <person name="Amedeo P."/>
            <person name="Jones K.M."/>
            <person name="Tallon L.J."/>
            <person name="Delcher A.L."/>
            <person name="Salzberg S.L."/>
            <person name="Silva J.C."/>
            <person name="Haas B.J."/>
            <person name="Majoros W.H."/>
            <person name="Farzad M."/>
            <person name="Carlton J.M."/>
            <person name="Smith R.K. Jr."/>
            <person name="Garg J."/>
            <person name="Pearlman R.E."/>
            <person name="Karrer K.M."/>
            <person name="Sun L."/>
            <person name="Manning G."/>
            <person name="Elde N.C."/>
            <person name="Turkewitz A.P."/>
            <person name="Asai D.J."/>
            <person name="Wilkes D.E."/>
            <person name="Wang Y."/>
            <person name="Cai H."/>
            <person name="Collins K."/>
            <person name="Stewart B.A."/>
            <person name="Lee S.R."/>
            <person name="Wilamowska K."/>
            <person name="Weinberg Z."/>
            <person name="Ruzzo W.L."/>
            <person name="Wloga D."/>
            <person name="Gaertig J."/>
            <person name="Frankel J."/>
            <person name="Tsao C.-C."/>
            <person name="Gorovsky M.A."/>
            <person name="Keeling P.J."/>
            <person name="Waller R.F."/>
            <person name="Patron N.J."/>
            <person name="Cherry J.M."/>
            <person name="Stover N.A."/>
            <person name="Krieger C.J."/>
            <person name="del Toro C."/>
            <person name="Ryder H.F."/>
            <person name="Williamson S.C."/>
            <person name="Barbeau R.A."/>
            <person name="Hamilton E.P."/>
            <person name="Orias E."/>
        </authorList>
    </citation>
    <scope>NUCLEOTIDE SEQUENCE [LARGE SCALE GENOMIC DNA]</scope>
    <source>
        <strain evidence="3">SB210</strain>
    </source>
</reference>
<feature type="transmembrane region" description="Helical" evidence="1">
    <location>
        <begin position="391"/>
        <end position="416"/>
    </location>
</feature>
<keyword evidence="3" id="KW-1185">Reference proteome</keyword>
<dbReference type="GeneID" id="7826715"/>
<feature type="transmembrane region" description="Helical" evidence="1">
    <location>
        <begin position="428"/>
        <end position="447"/>
    </location>
</feature>
<proteinExistence type="predicted"/>
<dbReference type="STRING" id="312017.Q229B4"/>
<dbReference type="KEGG" id="tet:TTHERM_01444880"/>
<feature type="transmembrane region" description="Helical" evidence="1">
    <location>
        <begin position="153"/>
        <end position="175"/>
    </location>
</feature>
<protein>
    <submittedName>
        <fullName evidence="2">Cation transporter</fullName>
    </submittedName>
</protein>
<evidence type="ECO:0000313" key="3">
    <source>
        <dbReference type="Proteomes" id="UP000009168"/>
    </source>
</evidence>
<feature type="transmembrane region" description="Helical" evidence="1">
    <location>
        <begin position="214"/>
        <end position="234"/>
    </location>
</feature>
<feature type="transmembrane region" description="Helical" evidence="1">
    <location>
        <begin position="187"/>
        <end position="208"/>
    </location>
</feature>
<feature type="transmembrane region" description="Helical" evidence="1">
    <location>
        <begin position="459"/>
        <end position="477"/>
    </location>
</feature>